<evidence type="ECO:0000313" key="1">
    <source>
        <dbReference type="EMBL" id="TFE85266.1"/>
    </source>
</evidence>
<dbReference type="Pfam" id="PF10676">
    <property type="entry name" value="gerPA"/>
    <property type="match status" value="1"/>
</dbReference>
<organism evidence="1 2">
    <name type="scientific">Paenibacillus athensensis</name>
    <dbReference type="NCBI Taxonomy" id="1967502"/>
    <lineage>
        <taxon>Bacteria</taxon>
        <taxon>Bacillati</taxon>
        <taxon>Bacillota</taxon>
        <taxon>Bacilli</taxon>
        <taxon>Bacillales</taxon>
        <taxon>Paenibacillaceae</taxon>
        <taxon>Paenibacillus</taxon>
    </lineage>
</organism>
<accession>A0A4Y8PWT8</accession>
<dbReference type="PANTHER" id="PTHR37808">
    <property type="entry name" value="SPORE GERMINATION PROTEIN-LIKE PROTEIN YDZR-RELATED"/>
    <property type="match status" value="1"/>
</dbReference>
<dbReference type="EMBL" id="MYFO01000027">
    <property type="protein sequence ID" value="TFE85266.1"/>
    <property type="molecule type" value="Genomic_DNA"/>
</dbReference>
<comment type="caution">
    <text evidence="1">The sequence shown here is derived from an EMBL/GenBank/DDBJ whole genome shotgun (WGS) entry which is preliminary data.</text>
</comment>
<dbReference type="RefSeq" id="WP_134755281.1">
    <property type="nucleotide sequence ID" value="NZ_MYFO02000004.1"/>
</dbReference>
<dbReference type="AlphaFoldDB" id="A0A4Y8PWT8"/>
<name>A0A4Y8PWT8_9BACL</name>
<evidence type="ECO:0008006" key="3">
    <source>
        <dbReference type="Google" id="ProtNLM"/>
    </source>
</evidence>
<evidence type="ECO:0000313" key="2">
    <source>
        <dbReference type="Proteomes" id="UP000298246"/>
    </source>
</evidence>
<protein>
    <recommendedName>
        <fullName evidence="3">Spore germination protein</fullName>
    </recommendedName>
</protein>
<dbReference type="OrthoDB" id="2691926at2"/>
<dbReference type="PANTHER" id="PTHR37808:SF3">
    <property type="entry name" value="SPORE GERMINATION PROTEIN GERPA-RELATED"/>
    <property type="match status" value="1"/>
</dbReference>
<proteinExistence type="predicted"/>
<sequence length="74" mass="7348">MPCFVGAFKVVSNEGNLINGDTLVVSPTSASKSYSGAGGGITGDFSVSNTLFSATVTFDPDVVEAGANKIATGT</sequence>
<dbReference type="Proteomes" id="UP000298246">
    <property type="component" value="Unassembled WGS sequence"/>
</dbReference>
<reference evidence="1 2" key="1">
    <citation type="submission" date="2017-03" db="EMBL/GenBank/DDBJ databases">
        <title>Isolation of Levoglucosan Utilizing Bacteria.</title>
        <authorList>
            <person name="Arya A.S."/>
        </authorList>
    </citation>
    <scope>NUCLEOTIDE SEQUENCE [LARGE SCALE GENOMIC DNA]</scope>
    <source>
        <strain evidence="1 2">MEC069</strain>
    </source>
</reference>
<gene>
    <name evidence="1" type="ORF">B5M42_17940</name>
</gene>
<keyword evidence="2" id="KW-1185">Reference proteome</keyword>
<dbReference type="InterPro" id="IPR019618">
    <property type="entry name" value="Spore_germination_GerPA"/>
</dbReference>